<evidence type="ECO:0000313" key="2">
    <source>
        <dbReference type="Proteomes" id="UP000001025"/>
    </source>
</evidence>
<dbReference type="STRING" id="243090.RB3202"/>
<proteinExistence type="predicted"/>
<dbReference type="KEGG" id="rba:RB3202"/>
<name>Q7UUM5_RHOBA</name>
<gene>
    <name evidence="1" type="ordered locus">RB3202</name>
</gene>
<accession>Q7UUM5</accession>
<dbReference type="Proteomes" id="UP000001025">
    <property type="component" value="Chromosome"/>
</dbReference>
<dbReference type="HOGENOM" id="CLU_3332200_0_0_0"/>
<dbReference type="AlphaFoldDB" id="Q7UUM5"/>
<protein>
    <submittedName>
        <fullName evidence="1">Uncharacterized protein</fullName>
    </submittedName>
</protein>
<dbReference type="EMBL" id="BX294138">
    <property type="protein sequence ID" value="CAD73054.1"/>
    <property type="molecule type" value="Genomic_DNA"/>
</dbReference>
<organism evidence="1 2">
    <name type="scientific">Rhodopirellula baltica (strain DSM 10527 / NCIMB 13988 / SH1)</name>
    <dbReference type="NCBI Taxonomy" id="243090"/>
    <lineage>
        <taxon>Bacteria</taxon>
        <taxon>Pseudomonadati</taxon>
        <taxon>Planctomycetota</taxon>
        <taxon>Planctomycetia</taxon>
        <taxon>Pirellulales</taxon>
        <taxon>Pirellulaceae</taxon>
        <taxon>Rhodopirellula</taxon>
    </lineage>
</organism>
<evidence type="ECO:0000313" key="1">
    <source>
        <dbReference type="EMBL" id="CAD73054.1"/>
    </source>
</evidence>
<sequence length="38" mass="4264">MPVSRPQKHPITPRVRFCSLGRGFTLLSISGLQSLRLN</sequence>
<dbReference type="InParanoid" id="Q7UUM5"/>
<keyword evidence="2" id="KW-1185">Reference proteome</keyword>
<dbReference type="EnsemblBacteria" id="CAD73054">
    <property type="protein sequence ID" value="CAD73054"/>
    <property type="gene ID" value="RB3202"/>
</dbReference>
<reference evidence="1 2" key="1">
    <citation type="journal article" date="2003" name="Proc. Natl. Acad. Sci. U.S.A.">
        <title>Complete genome sequence of the marine planctomycete Pirellula sp. strain 1.</title>
        <authorList>
            <person name="Gloeckner F.O."/>
            <person name="Kube M."/>
            <person name="Bauer M."/>
            <person name="Teeling H."/>
            <person name="Lombardot T."/>
            <person name="Ludwig W."/>
            <person name="Gade D."/>
            <person name="Beck A."/>
            <person name="Borzym K."/>
            <person name="Heitmann K."/>
            <person name="Rabus R."/>
            <person name="Schlesner H."/>
            <person name="Amann R."/>
            <person name="Reinhardt R."/>
        </authorList>
    </citation>
    <scope>NUCLEOTIDE SEQUENCE [LARGE SCALE GENOMIC DNA]</scope>
    <source>
        <strain evidence="2">DSM 10527 / NCIMB 13988 / SH1</strain>
    </source>
</reference>